<keyword evidence="3" id="KW-1185">Reference proteome</keyword>
<name>A0A8H4PXN2_9HYPO</name>
<evidence type="ECO:0000313" key="3">
    <source>
        <dbReference type="Proteomes" id="UP000557566"/>
    </source>
</evidence>
<feature type="region of interest" description="Disordered" evidence="1">
    <location>
        <begin position="1"/>
        <end position="43"/>
    </location>
</feature>
<feature type="region of interest" description="Disordered" evidence="1">
    <location>
        <begin position="202"/>
        <end position="233"/>
    </location>
</feature>
<feature type="region of interest" description="Disordered" evidence="1">
    <location>
        <begin position="467"/>
        <end position="554"/>
    </location>
</feature>
<feature type="compositionally biased region" description="Low complexity" evidence="1">
    <location>
        <begin position="472"/>
        <end position="498"/>
    </location>
</feature>
<feature type="compositionally biased region" description="Acidic residues" evidence="1">
    <location>
        <begin position="499"/>
        <end position="510"/>
    </location>
</feature>
<feature type="compositionally biased region" description="Low complexity" evidence="1">
    <location>
        <begin position="123"/>
        <end position="137"/>
    </location>
</feature>
<evidence type="ECO:0000313" key="2">
    <source>
        <dbReference type="EMBL" id="KAF4512365.1"/>
    </source>
</evidence>
<protein>
    <submittedName>
        <fullName evidence="2">Uncharacterized protein</fullName>
    </submittedName>
</protein>
<dbReference type="EMBL" id="JAAVMX010000002">
    <property type="protein sequence ID" value="KAF4512365.1"/>
    <property type="molecule type" value="Genomic_DNA"/>
</dbReference>
<organism evidence="2 3">
    <name type="scientific">Ophiocordyceps sinensis</name>
    <dbReference type="NCBI Taxonomy" id="72228"/>
    <lineage>
        <taxon>Eukaryota</taxon>
        <taxon>Fungi</taxon>
        <taxon>Dikarya</taxon>
        <taxon>Ascomycota</taxon>
        <taxon>Pezizomycotina</taxon>
        <taxon>Sordariomycetes</taxon>
        <taxon>Hypocreomycetidae</taxon>
        <taxon>Hypocreales</taxon>
        <taxon>Ophiocordycipitaceae</taxon>
        <taxon>Ophiocordyceps</taxon>
    </lineage>
</organism>
<dbReference type="AlphaFoldDB" id="A0A8H4PXN2"/>
<reference evidence="2 3" key="1">
    <citation type="journal article" date="2020" name="Genome Biol. Evol.">
        <title>A new high-quality draft genome assembly of the Chinese cordyceps Ophiocordyceps sinensis.</title>
        <authorList>
            <person name="Shu R."/>
            <person name="Zhang J."/>
            <person name="Meng Q."/>
            <person name="Zhang H."/>
            <person name="Zhou G."/>
            <person name="Li M."/>
            <person name="Wu P."/>
            <person name="Zhao Y."/>
            <person name="Chen C."/>
            <person name="Qin Q."/>
        </authorList>
    </citation>
    <scope>NUCLEOTIDE SEQUENCE [LARGE SCALE GENOMIC DNA]</scope>
    <source>
        <strain evidence="2 3">IOZ07</strain>
    </source>
</reference>
<feature type="compositionally biased region" description="Pro residues" evidence="1">
    <location>
        <begin position="296"/>
        <end position="308"/>
    </location>
</feature>
<accession>A0A8H4PXN2</accession>
<evidence type="ECO:0000256" key="1">
    <source>
        <dbReference type="SAM" id="MobiDB-lite"/>
    </source>
</evidence>
<comment type="caution">
    <text evidence="2">The sequence shown here is derived from an EMBL/GenBank/DDBJ whole genome shotgun (WGS) entry which is preliminary data.</text>
</comment>
<feature type="region of interest" description="Disordered" evidence="1">
    <location>
        <begin position="243"/>
        <end position="262"/>
    </location>
</feature>
<dbReference type="OrthoDB" id="5206740at2759"/>
<dbReference type="Proteomes" id="UP000557566">
    <property type="component" value="Unassembled WGS sequence"/>
</dbReference>
<feature type="compositionally biased region" description="Low complexity" evidence="1">
    <location>
        <begin position="207"/>
        <end position="217"/>
    </location>
</feature>
<sequence>MPRFDDDIAKGTINAMPINGCNQHQQTSKKSRQPPNQQSVEVHAPTAEPAAALVSTDGLGDGVHVRHPRFVVGPVARRLVSVWPVSRHLSSRRHLCFDSALVMASHQSPTGSKRPRLSLQIKTSSASSSSTVDASDPTSFNTLSNAYVAAVERSSSAMLSEPITAINTLQAFTLATPAEYKNAKSRIVTPYIASFPETPLTAHRPGSPSQLQLPLPSTMTATPPLSAETPDSAPSTMFTFSSSGFPSPQARDRFGRSPVDGPTLRRRAVPYLSAELGSHLPYSHPRSLHSILRNSPLPPRTAIPPPSPRRQSLRLQEKAAKKVGYNSPLTQEIVTNKYTKSHIELLGEDASPGTPCPPAESNKPMNMPLAFTDNEVQDGGQTPNPFGDVRRTLAAAGAETLSAVEPNGARKRKRTEKRRQWVWTIGLDDEDEAADEGATARPDEVDGASSGCAQAHAVDIPGFRYLETPTPSVESASSAVESVDVSMSDACSVGSSEEGLSELDPLDETELDPKTPVAPVQPGESRGRQRNRQRDTPIPELCGKGDTPVSSELK</sequence>
<proteinExistence type="predicted"/>
<feature type="region of interest" description="Disordered" evidence="1">
    <location>
        <begin position="106"/>
        <end position="137"/>
    </location>
</feature>
<feature type="region of interest" description="Disordered" evidence="1">
    <location>
        <begin position="290"/>
        <end position="313"/>
    </location>
</feature>
<gene>
    <name evidence="2" type="ORF">G6O67_001516</name>
</gene>